<sequence length="117" mass="13129">MSGDKLSKAEAAEFLGVSPRSVERYSQRGKLHPIYFEGDNGKEAYYRLKELEKLKADTSTPLHVSEVVGGDKNDENDENDKGITYAQTPDSLMIIHDIVNKLLEVVQSTQFKGELRV</sequence>
<dbReference type="AlphaFoldDB" id="A0A0K0PD62"/>
<feature type="region of interest" description="Disordered" evidence="1">
    <location>
        <begin position="62"/>
        <end position="84"/>
    </location>
</feature>
<dbReference type="EMBL" id="KR857270">
    <property type="protein sequence ID" value="AKQ22638.1"/>
    <property type="molecule type" value="Genomic_DNA"/>
</dbReference>
<evidence type="ECO:0000259" key="2">
    <source>
        <dbReference type="Pfam" id="PF12728"/>
    </source>
</evidence>
<accession>A0A0K0PD62</accession>
<evidence type="ECO:0000256" key="1">
    <source>
        <dbReference type="SAM" id="MobiDB-lite"/>
    </source>
</evidence>
<proteinExistence type="predicted"/>
<dbReference type="InterPro" id="IPR041657">
    <property type="entry name" value="HTH_17"/>
</dbReference>
<dbReference type="RefSeq" id="WP_414582678.1">
    <property type="nucleotide sequence ID" value="NZ_CAWUDP010000012.1"/>
</dbReference>
<organism evidence="3">
    <name type="scientific">Scytonema sp. PCC 10023</name>
    <dbReference type="NCBI Taxonomy" id="1680591"/>
    <lineage>
        <taxon>Bacteria</taxon>
        <taxon>Bacillati</taxon>
        <taxon>Cyanobacteriota</taxon>
        <taxon>Cyanophyceae</taxon>
        <taxon>Nostocales</taxon>
        <taxon>Scytonemataceae</taxon>
        <taxon>Scytonema</taxon>
    </lineage>
</organism>
<dbReference type="InterPro" id="IPR009061">
    <property type="entry name" value="DNA-bd_dom_put_sf"/>
</dbReference>
<dbReference type="Pfam" id="PF12728">
    <property type="entry name" value="HTH_17"/>
    <property type="match status" value="1"/>
</dbReference>
<dbReference type="InterPro" id="IPR036388">
    <property type="entry name" value="WH-like_DNA-bd_sf"/>
</dbReference>
<evidence type="ECO:0000313" key="3">
    <source>
        <dbReference type="EMBL" id="AKQ22638.1"/>
    </source>
</evidence>
<name>A0A0K0PD62_9CYAN</name>
<dbReference type="SUPFAM" id="SSF46955">
    <property type="entry name" value="Putative DNA-binding domain"/>
    <property type="match status" value="1"/>
</dbReference>
<feature type="domain" description="Helix-turn-helix" evidence="2">
    <location>
        <begin position="6"/>
        <end position="55"/>
    </location>
</feature>
<dbReference type="Gene3D" id="1.10.10.10">
    <property type="entry name" value="Winged helix-like DNA-binding domain superfamily/Winged helix DNA-binding domain"/>
    <property type="match status" value="1"/>
</dbReference>
<reference evidence="3" key="1">
    <citation type="submission" date="2015-05" db="EMBL/GenBank/DDBJ databases">
        <title>Metabolic and evolutionary origin of actin-binding polyketides from diverse organisms.</title>
        <authorList>
            <person name="Ueoka R."/>
            <person name="Uria A.R."/>
            <person name="Reiter S."/>
            <person name="Mori T."/>
            <person name="Karbaum P."/>
            <person name="Peters E.E."/>
            <person name="Helfrich E.J.N."/>
            <person name="Morinaka B.I."/>
            <person name="Gugger M."/>
            <person name="Takeyama H."/>
            <person name="Matsunaga S."/>
            <person name="Piel J."/>
        </authorList>
    </citation>
    <scope>NUCLEOTIDE SEQUENCE</scope>
    <source>
        <strain evidence="3">PCC 10023</strain>
    </source>
</reference>
<protein>
    <recommendedName>
        <fullName evidence="2">Helix-turn-helix domain-containing protein</fullName>
    </recommendedName>
</protein>